<proteinExistence type="predicted"/>
<protein>
    <recommendedName>
        <fullName evidence="2">Potassium channel domain-containing protein</fullName>
    </recommendedName>
</protein>
<keyword evidence="1" id="KW-1133">Transmembrane helix</keyword>
<dbReference type="EMBL" id="CP022315">
    <property type="protein sequence ID" value="ASK61045.1"/>
    <property type="molecule type" value="Genomic_DNA"/>
</dbReference>
<keyword evidence="1" id="KW-0812">Transmembrane</keyword>
<feature type="transmembrane region" description="Helical" evidence="1">
    <location>
        <begin position="36"/>
        <end position="57"/>
    </location>
</feature>
<organism evidence="3 4">
    <name type="scientific">Virgibacillus phasianinus</name>
    <dbReference type="NCBI Taxonomy" id="2017483"/>
    <lineage>
        <taxon>Bacteria</taxon>
        <taxon>Bacillati</taxon>
        <taxon>Bacillota</taxon>
        <taxon>Bacilli</taxon>
        <taxon>Bacillales</taxon>
        <taxon>Bacillaceae</taxon>
        <taxon>Virgibacillus</taxon>
    </lineage>
</organism>
<feature type="transmembrane region" description="Helical" evidence="1">
    <location>
        <begin position="6"/>
        <end position="24"/>
    </location>
</feature>
<dbReference type="InterPro" id="IPR013099">
    <property type="entry name" value="K_chnl_dom"/>
</dbReference>
<evidence type="ECO:0000313" key="4">
    <source>
        <dbReference type="Proteomes" id="UP000198312"/>
    </source>
</evidence>
<dbReference type="Gene3D" id="1.10.287.70">
    <property type="match status" value="1"/>
</dbReference>
<evidence type="ECO:0000313" key="3">
    <source>
        <dbReference type="EMBL" id="ASK61045.1"/>
    </source>
</evidence>
<keyword evidence="1" id="KW-0472">Membrane</keyword>
<accession>A0A220TZ63</accession>
<dbReference type="RefSeq" id="WP_089060322.1">
    <property type="nucleotide sequence ID" value="NZ_CP022315.1"/>
</dbReference>
<feature type="transmembrane region" description="Helical" evidence="1">
    <location>
        <begin position="73"/>
        <end position="94"/>
    </location>
</feature>
<dbReference type="Proteomes" id="UP000198312">
    <property type="component" value="Chromosome"/>
</dbReference>
<dbReference type="Pfam" id="PF07885">
    <property type="entry name" value="Ion_trans_2"/>
    <property type="match status" value="1"/>
</dbReference>
<feature type="transmembrane region" description="Helical" evidence="1">
    <location>
        <begin position="106"/>
        <end position="127"/>
    </location>
</feature>
<feature type="domain" description="Potassium channel" evidence="2">
    <location>
        <begin position="46"/>
        <end position="127"/>
    </location>
</feature>
<evidence type="ECO:0000256" key="1">
    <source>
        <dbReference type="SAM" id="Phobius"/>
    </source>
</evidence>
<keyword evidence="4" id="KW-1185">Reference proteome</keyword>
<evidence type="ECO:0000259" key="2">
    <source>
        <dbReference type="Pfam" id="PF07885"/>
    </source>
</evidence>
<dbReference type="SUPFAM" id="SSF81324">
    <property type="entry name" value="Voltage-gated potassium channels"/>
    <property type="match status" value="1"/>
</dbReference>
<sequence length="133" mass="14864">MTINSWIFIILVSITMLLSIGYFMKRGKRGFSIEIFYSLLVVYSIVIIGFALIYFILSFNRIVLVEGGELRQVSIVGSLIHSGYFSGVTMLTIGYGDITPIGYGRLIALIQALIGYILPTAFVLRIVQNKQDD</sequence>
<reference evidence="3 4" key="1">
    <citation type="submission" date="2017-07" db="EMBL/GenBank/DDBJ databases">
        <title>Virgibacillus sp. LM2416.</title>
        <authorList>
            <person name="Tak E.J."/>
            <person name="Bae J.-W."/>
        </authorList>
    </citation>
    <scope>NUCLEOTIDE SEQUENCE [LARGE SCALE GENOMIC DNA]</scope>
    <source>
        <strain evidence="3 4">LM2416</strain>
    </source>
</reference>
<dbReference type="AlphaFoldDB" id="A0A220TZ63"/>
<dbReference type="KEGG" id="vil:CFK37_01950"/>
<dbReference type="OrthoDB" id="9813518at2"/>
<name>A0A220TZ63_9BACI</name>
<gene>
    <name evidence="3" type="ORF">CFK37_01950</name>
</gene>